<sequence length="129" mass="14704">MELTKNLHLADSTPMETESDVLELLVGNDFYLDVIEPEKKHLNPGLYLLSSTFGWMVSGRTELDDIDNSEDVNMLILTHGNSIRDNSKFSEVDDLLPMKPNIEDFWNIEGNGITDDPMKTDDEKAMEHF</sequence>
<name>A0A9D4L303_DREPO</name>
<reference evidence="1" key="1">
    <citation type="journal article" date="2019" name="bioRxiv">
        <title>The Genome of the Zebra Mussel, Dreissena polymorpha: A Resource for Invasive Species Research.</title>
        <authorList>
            <person name="McCartney M.A."/>
            <person name="Auch B."/>
            <person name="Kono T."/>
            <person name="Mallez S."/>
            <person name="Zhang Y."/>
            <person name="Obille A."/>
            <person name="Becker A."/>
            <person name="Abrahante J.E."/>
            <person name="Garbe J."/>
            <person name="Badalamenti J.P."/>
            <person name="Herman A."/>
            <person name="Mangelson H."/>
            <person name="Liachko I."/>
            <person name="Sullivan S."/>
            <person name="Sone E.D."/>
            <person name="Koren S."/>
            <person name="Silverstein K.A.T."/>
            <person name="Beckman K.B."/>
            <person name="Gohl D.M."/>
        </authorList>
    </citation>
    <scope>NUCLEOTIDE SEQUENCE</scope>
    <source>
        <strain evidence="1">Duluth1</strain>
        <tissue evidence="1">Whole animal</tissue>
    </source>
</reference>
<gene>
    <name evidence="1" type="ORF">DPMN_092785</name>
</gene>
<reference evidence="1" key="2">
    <citation type="submission" date="2020-11" db="EMBL/GenBank/DDBJ databases">
        <authorList>
            <person name="McCartney M.A."/>
            <person name="Auch B."/>
            <person name="Kono T."/>
            <person name="Mallez S."/>
            <person name="Becker A."/>
            <person name="Gohl D.M."/>
            <person name="Silverstein K.A.T."/>
            <person name="Koren S."/>
            <person name="Bechman K.B."/>
            <person name="Herman A."/>
            <person name="Abrahante J.E."/>
            <person name="Garbe J."/>
        </authorList>
    </citation>
    <scope>NUCLEOTIDE SEQUENCE</scope>
    <source>
        <strain evidence="1">Duluth1</strain>
        <tissue evidence="1">Whole animal</tissue>
    </source>
</reference>
<proteinExistence type="predicted"/>
<protein>
    <recommendedName>
        <fullName evidence="3">Peptidase aspartic putative domain-containing protein</fullName>
    </recommendedName>
</protein>
<organism evidence="1 2">
    <name type="scientific">Dreissena polymorpha</name>
    <name type="common">Zebra mussel</name>
    <name type="synonym">Mytilus polymorpha</name>
    <dbReference type="NCBI Taxonomy" id="45954"/>
    <lineage>
        <taxon>Eukaryota</taxon>
        <taxon>Metazoa</taxon>
        <taxon>Spiralia</taxon>
        <taxon>Lophotrochozoa</taxon>
        <taxon>Mollusca</taxon>
        <taxon>Bivalvia</taxon>
        <taxon>Autobranchia</taxon>
        <taxon>Heteroconchia</taxon>
        <taxon>Euheterodonta</taxon>
        <taxon>Imparidentia</taxon>
        <taxon>Neoheterodontei</taxon>
        <taxon>Myida</taxon>
        <taxon>Dreissenoidea</taxon>
        <taxon>Dreissenidae</taxon>
        <taxon>Dreissena</taxon>
    </lineage>
</organism>
<dbReference type="Proteomes" id="UP000828390">
    <property type="component" value="Unassembled WGS sequence"/>
</dbReference>
<accession>A0A9D4L303</accession>
<keyword evidence="2" id="KW-1185">Reference proteome</keyword>
<evidence type="ECO:0000313" key="1">
    <source>
        <dbReference type="EMBL" id="KAH3850374.1"/>
    </source>
</evidence>
<dbReference type="AlphaFoldDB" id="A0A9D4L303"/>
<evidence type="ECO:0008006" key="3">
    <source>
        <dbReference type="Google" id="ProtNLM"/>
    </source>
</evidence>
<comment type="caution">
    <text evidence="1">The sequence shown here is derived from an EMBL/GenBank/DDBJ whole genome shotgun (WGS) entry which is preliminary data.</text>
</comment>
<evidence type="ECO:0000313" key="2">
    <source>
        <dbReference type="Proteomes" id="UP000828390"/>
    </source>
</evidence>
<dbReference type="EMBL" id="JAIWYP010000003">
    <property type="protein sequence ID" value="KAH3850374.1"/>
    <property type="molecule type" value="Genomic_DNA"/>
</dbReference>